<reference evidence="1 2" key="1">
    <citation type="submission" date="2021-10" db="EMBL/GenBank/DDBJ databases">
        <title>Alishewanella koreense sp. nov. isolated from seawater of southwestern coast in South Korea and the proposal for the reclassification of Rheinheimera perlucida and Rheinheimera tuosuensis as Arsukibacterium perlucida and Arsukibacterium tuosuensis.</title>
        <authorList>
            <person name="Kim K.H."/>
            <person name="Ruan W."/>
            <person name="Kim K.R."/>
            <person name="Baek J.H."/>
            <person name="Jeon C.O."/>
        </authorList>
    </citation>
    <scope>NUCLEOTIDE SEQUENCE [LARGE SCALE GENOMIC DNA]</scope>
    <source>
        <strain evidence="1 2">16-MA</strain>
    </source>
</reference>
<name>A0ABS8C2I8_9ALTE</name>
<comment type="caution">
    <text evidence="1">The sequence shown here is derived from an EMBL/GenBank/DDBJ whole genome shotgun (WGS) entry which is preliminary data.</text>
</comment>
<accession>A0ABS8C2I8</accession>
<protein>
    <recommendedName>
        <fullName evidence="3">Twin-arginine translocation signal domain-containing protein</fullName>
    </recommendedName>
</protein>
<dbReference type="InterPro" id="IPR006311">
    <property type="entry name" value="TAT_signal"/>
</dbReference>
<sequence length="147" mass="16524">MSGVKISRRSFLKGLVGIAITSGLSVPAFDKTRLPYVAVGDIVNYIGPSPGFIGGKRVIRTMPFDGIGYPVVIAENGFGKKVIEETYYDIDLADFLKEVPADFWHKSENRIYPNIHTWLRMKRYGETIKQAIYKLNFASSQDFISLL</sequence>
<keyword evidence="2" id="KW-1185">Reference proteome</keyword>
<evidence type="ECO:0000313" key="2">
    <source>
        <dbReference type="Proteomes" id="UP000633814"/>
    </source>
</evidence>
<gene>
    <name evidence="1" type="ORF">JAO78_005260</name>
</gene>
<evidence type="ECO:0000313" key="1">
    <source>
        <dbReference type="EMBL" id="MCB5226220.1"/>
    </source>
</evidence>
<dbReference type="Proteomes" id="UP000633814">
    <property type="component" value="Unassembled WGS sequence"/>
</dbReference>
<proteinExistence type="predicted"/>
<dbReference type="PROSITE" id="PS51318">
    <property type="entry name" value="TAT"/>
    <property type="match status" value="1"/>
</dbReference>
<evidence type="ECO:0008006" key="3">
    <source>
        <dbReference type="Google" id="ProtNLM"/>
    </source>
</evidence>
<dbReference type="RefSeq" id="WP_226750306.1">
    <property type="nucleotide sequence ID" value="NZ_JAEINI020000002.1"/>
</dbReference>
<organism evidence="1 2">
    <name type="scientific">Alishewanella maricola</name>
    <dbReference type="NCBI Taxonomy" id="2795740"/>
    <lineage>
        <taxon>Bacteria</taxon>
        <taxon>Pseudomonadati</taxon>
        <taxon>Pseudomonadota</taxon>
        <taxon>Gammaproteobacteria</taxon>
        <taxon>Alteromonadales</taxon>
        <taxon>Alteromonadaceae</taxon>
        <taxon>Alishewanella</taxon>
    </lineage>
</organism>
<dbReference type="EMBL" id="JAEINI020000002">
    <property type="protein sequence ID" value="MCB5226220.1"/>
    <property type="molecule type" value="Genomic_DNA"/>
</dbReference>